<dbReference type="PANTHER" id="PTHR19331:SF465">
    <property type="entry name" value="EGG PEPTIDE SPERACT RECEPTOR"/>
    <property type="match status" value="1"/>
</dbReference>
<proteinExistence type="evidence at transcript level"/>
<feature type="disulfide bond" evidence="5">
    <location>
        <begin position="307"/>
        <end position="317"/>
    </location>
</feature>
<evidence type="ECO:0000256" key="3">
    <source>
        <dbReference type="ARBA" id="ARBA00023157"/>
    </source>
</evidence>
<dbReference type="SMART" id="SM00202">
    <property type="entry name" value="SR"/>
    <property type="match status" value="6"/>
</dbReference>
<feature type="domain" description="SRCR" evidence="7">
    <location>
        <begin position="26"/>
        <end position="124"/>
    </location>
</feature>
<feature type="disulfide bond" evidence="5">
    <location>
        <begin position="417"/>
        <end position="427"/>
    </location>
</feature>
<keyword evidence="1 6" id="KW-0732">Signal</keyword>
<feature type="domain" description="SRCR" evidence="7">
    <location>
        <begin position="347"/>
        <end position="448"/>
    </location>
</feature>
<dbReference type="Gene3D" id="2.10.60.10">
    <property type="entry name" value="CD59"/>
    <property type="match status" value="1"/>
</dbReference>
<evidence type="ECO:0000313" key="8">
    <source>
        <dbReference type="EMBL" id="ACR58424.1"/>
    </source>
</evidence>
<feature type="signal peptide" evidence="6">
    <location>
        <begin position="1"/>
        <end position="21"/>
    </location>
</feature>
<evidence type="ECO:0000256" key="4">
    <source>
        <dbReference type="ARBA" id="ARBA00023180"/>
    </source>
</evidence>
<dbReference type="PANTHER" id="PTHR19331">
    <property type="entry name" value="SCAVENGER RECEPTOR DOMAIN-CONTAINING"/>
    <property type="match status" value="1"/>
</dbReference>
<feature type="domain" description="SRCR" evidence="7">
    <location>
        <begin position="564"/>
        <end position="665"/>
    </location>
</feature>
<dbReference type="PROSITE" id="PS00420">
    <property type="entry name" value="SRCR_1"/>
    <property type="match status" value="4"/>
</dbReference>
<keyword evidence="8" id="KW-0675">Receptor</keyword>
<keyword evidence="2" id="KW-0677">Repeat</keyword>
<evidence type="ECO:0000256" key="1">
    <source>
        <dbReference type="ARBA" id="ARBA00022729"/>
    </source>
</evidence>
<dbReference type="FunFam" id="3.10.250.10:FF:000006">
    <property type="entry name" value="neurotrypsin isoform X2"/>
    <property type="match status" value="1"/>
</dbReference>
<evidence type="ECO:0000256" key="5">
    <source>
        <dbReference type="PROSITE-ProRule" id="PRU00196"/>
    </source>
</evidence>
<dbReference type="Gene3D" id="3.10.250.10">
    <property type="entry name" value="SRCR-like domain"/>
    <property type="match status" value="6"/>
</dbReference>
<feature type="disulfide bond" evidence="5">
    <location>
        <begin position="526"/>
        <end position="536"/>
    </location>
</feature>
<feature type="domain" description="SRCR" evidence="7">
    <location>
        <begin position="456"/>
        <end position="557"/>
    </location>
</feature>
<evidence type="ECO:0000259" key="7">
    <source>
        <dbReference type="PROSITE" id="PS50287"/>
    </source>
</evidence>
<accession>C5MSV5</accession>
<feature type="chain" id="PRO_5002955657" evidence="6">
    <location>
        <begin position="22"/>
        <end position="804"/>
    </location>
</feature>
<dbReference type="FunFam" id="3.10.250.10:FF:000011">
    <property type="entry name" value="Scavenger receptor class A member 5"/>
    <property type="match status" value="3"/>
</dbReference>
<dbReference type="EMBL" id="GQ199606">
    <property type="protein sequence ID" value="ACR58424.1"/>
    <property type="molecule type" value="mRNA"/>
</dbReference>
<organism evidence="8">
    <name type="scientific">Azumapecten farreri</name>
    <name type="common">Farrer's scallop</name>
    <name type="synonym">Chlamys farreri</name>
    <dbReference type="NCBI Taxonomy" id="106299"/>
    <lineage>
        <taxon>Eukaryota</taxon>
        <taxon>Metazoa</taxon>
        <taxon>Spiralia</taxon>
        <taxon>Lophotrochozoa</taxon>
        <taxon>Mollusca</taxon>
        <taxon>Bivalvia</taxon>
        <taxon>Autobranchia</taxon>
        <taxon>Pteriomorphia</taxon>
        <taxon>Pectinida</taxon>
        <taxon>Pectinoidea</taxon>
        <taxon>Pectinidae</taxon>
        <taxon>Azumapecten</taxon>
    </lineage>
</organism>
<feature type="disulfide bond" evidence="5">
    <location>
        <begin position="198"/>
        <end position="208"/>
    </location>
</feature>
<sequence>MRLGKNLLCLFFGIICHYSYAQVTNVTLVGPTTGQGLIMLMKGGVWGTICDDSFDHDDAKVVCRLAYPKGGVAVATVEGVFGNGTGKIFYDELPCTGLETSLENCRSDSFHDCFHSEDAGVICDSKAVKMRLVNGAADGMSGRLEVSLDGQWGTVCDDEFTSKAAKIACKELGLPSMNSYVSTFGQGTGQIWYDDVLCQGSETTLLACNMTEIGNNDCDHSEDVGIVCTDKVPTVNVRLVNGQSPDEGRVEVQVNGQWGTVCDDLWNEVDANVVCSMLGYTNGTARGVGNAYFGSGSGSILMDDVQCVGTEQNIAQCVYGGFGVHDCDHSEDAGVICHSESTSDVKVRLVGGSNSAEGRVEVFHNNRWGTVCDDEFDNREAKVICNMLGFGNGSALAMGNAFFGEGSGTIQMDELACSGRESNIGLCRFDGFGNNDCDHTEDASVICNAGAQNLTVRLVNGKTQNEGRVEVYYHNQWGTVCDDYFGKEEAKTVCRMLGLPTAEAQSVSGGYFGDGIGRIWLDNLHCTGLENSLDSCRHNPFGANNCDHSEDVGVRCGGTMESPVRLVGGVGPFEGRLEVFHDNQWGTVCEDGFGVTDAQVVCNVLGFPSDTPVVQGSSAFGPGTGNVWLSRVQCNGSEPALDLCIHGQWGSSSCSHDKDVGIMCRNHGLECYHCDGLTDPRSCKETQQCAVGEACEEASYIINGETRISMACQSQLVCDALAQGSAVGRRFTRQASGQTTQVKCCTTPLCNKDILTIDNPHTSTGTGPCADKSGTDCSALDGMKICENQQAAKLMCPKHCGICT</sequence>
<dbReference type="Pfam" id="PF00530">
    <property type="entry name" value="SRCR"/>
    <property type="match status" value="6"/>
</dbReference>
<name>C5MSV5_AZUFA</name>
<dbReference type="PROSITE" id="PS50287">
    <property type="entry name" value="SRCR_2"/>
    <property type="match status" value="6"/>
</dbReference>
<dbReference type="PRINTS" id="PR00258">
    <property type="entry name" value="SPERACTRCPTR"/>
</dbReference>
<feature type="disulfide bond" evidence="5">
    <location>
        <begin position="634"/>
        <end position="644"/>
    </location>
</feature>
<keyword evidence="3 5" id="KW-1015">Disulfide bond</keyword>
<protein>
    <submittedName>
        <fullName evidence="8">Scavenger receptor cysteine-rich protein</fullName>
    </submittedName>
</protein>
<dbReference type="AlphaFoldDB" id="C5MSV5"/>
<feature type="domain" description="SRCR" evidence="7">
    <location>
        <begin position="237"/>
        <end position="338"/>
    </location>
</feature>
<comment type="caution">
    <text evidence="5">Lacks conserved residue(s) required for the propagation of feature annotation.</text>
</comment>
<dbReference type="GO" id="GO:0016020">
    <property type="term" value="C:membrane"/>
    <property type="evidence" value="ECO:0007669"/>
    <property type="project" value="InterPro"/>
</dbReference>
<feature type="disulfide bond" evidence="5">
    <location>
        <begin position="95"/>
        <end position="105"/>
    </location>
</feature>
<reference evidence="8" key="1">
    <citation type="submission" date="2009-05" db="EMBL/GenBank/DDBJ databases">
        <title>Molecular Cloning of a Scavenger Receptor Cysteine-rich Protein Gene for Chlamys farreri.</title>
        <authorList>
            <person name="Li X."/>
            <person name="Li Q."/>
        </authorList>
    </citation>
    <scope>NUCLEOTIDE SEQUENCE</scope>
</reference>
<dbReference type="InterPro" id="IPR036772">
    <property type="entry name" value="SRCR-like_dom_sf"/>
</dbReference>
<dbReference type="SUPFAM" id="SSF56487">
    <property type="entry name" value="SRCR-like"/>
    <property type="match status" value="6"/>
</dbReference>
<dbReference type="InterPro" id="IPR001190">
    <property type="entry name" value="SRCR"/>
</dbReference>
<dbReference type="SUPFAM" id="SSF57302">
    <property type="entry name" value="Snake toxin-like"/>
    <property type="match status" value="1"/>
</dbReference>
<dbReference type="InterPro" id="IPR045860">
    <property type="entry name" value="Snake_toxin-like_sf"/>
</dbReference>
<evidence type="ECO:0000256" key="6">
    <source>
        <dbReference type="SAM" id="SignalP"/>
    </source>
</evidence>
<dbReference type="FunFam" id="3.10.250.10:FF:000001">
    <property type="entry name" value="Lysyl oxidase 4 isoform X1"/>
    <property type="match status" value="2"/>
</dbReference>
<feature type="domain" description="SRCR" evidence="7">
    <location>
        <begin position="130"/>
        <end position="229"/>
    </location>
</feature>
<evidence type="ECO:0000256" key="2">
    <source>
        <dbReference type="ARBA" id="ARBA00022737"/>
    </source>
</evidence>
<keyword evidence="4" id="KW-0325">Glycoprotein</keyword>